<evidence type="ECO:0000256" key="1">
    <source>
        <dbReference type="ARBA" id="ARBA00009095"/>
    </source>
</evidence>
<keyword evidence="2" id="KW-0378">Hydrolase</keyword>
<dbReference type="PANTHER" id="PTHR15160">
    <property type="entry name" value="VON HIPPEL-LINDAU PROTEIN"/>
    <property type="match status" value="1"/>
</dbReference>
<gene>
    <name evidence="6" type="ORF">SI7747_10013130</name>
</gene>
<feature type="region of interest" description="Disordered" evidence="4">
    <location>
        <begin position="1"/>
        <end position="34"/>
    </location>
</feature>
<sequence>MIRIQSRHMAPCGCWSSSSSSSSPATRRPVDSRSHVCAVNQRNALATSRLSLRVDLASDALRRRGQRLRQPCVGKSGQFHLPCCKASIGGNRESNDGGAGETPEPREPKDEEEFIQASLLVSETMRHYNLRKQGFFEETRWYSSSQILPLSLQAKGSKPGVRSIGHGFLRQFQNPTIFLKVACDGDLLLPIIVGEFAIERLVDTLSDGNNEGSLDQFKFVKNLVGTLGYEVKMVRIIKRVVNTYHARIFLGKPSEGATLSIDSRPSDAIHLAIKCQVPIYISKDIVLKDAIKIVYGTWRGSSVKTVYDVLLDSAPDGPDVLAEELDLIGKLNVAVTEERFEDAATCRDKLARLRLKRLNS</sequence>
<evidence type="ECO:0000256" key="3">
    <source>
        <dbReference type="ARBA" id="ARBA00025428"/>
    </source>
</evidence>
<feature type="region of interest" description="Disordered" evidence="4">
    <location>
        <begin position="90"/>
        <end position="110"/>
    </location>
</feature>
<organism evidence="6">
    <name type="scientific">Spirodela intermedia</name>
    <name type="common">Intermediate duckweed</name>
    <dbReference type="NCBI Taxonomy" id="51605"/>
    <lineage>
        <taxon>Eukaryota</taxon>
        <taxon>Viridiplantae</taxon>
        <taxon>Streptophyta</taxon>
        <taxon>Embryophyta</taxon>
        <taxon>Tracheophyta</taxon>
        <taxon>Spermatophyta</taxon>
        <taxon>Magnoliopsida</taxon>
        <taxon>Liliopsida</taxon>
        <taxon>Araceae</taxon>
        <taxon>Lemnoideae</taxon>
        <taxon>Spirodela</taxon>
    </lineage>
</organism>
<reference evidence="6 7" key="1">
    <citation type="submission" date="2019-12" db="EMBL/GenBank/DDBJ databases">
        <authorList>
            <person name="Scholz U."/>
            <person name="Mascher M."/>
            <person name="Fiebig A."/>
        </authorList>
    </citation>
    <scope>NUCLEOTIDE SEQUENCE</scope>
</reference>
<dbReference type="InterPro" id="IPR036104">
    <property type="entry name" value="BFN_sf"/>
</dbReference>
<dbReference type="Proteomes" id="UP001189122">
    <property type="component" value="Unassembled WGS sequence"/>
</dbReference>
<evidence type="ECO:0000313" key="7">
    <source>
        <dbReference type="Proteomes" id="UP001189122"/>
    </source>
</evidence>
<evidence type="ECO:0000256" key="2">
    <source>
        <dbReference type="ARBA" id="ARBA00022722"/>
    </source>
</evidence>
<dbReference type="Gene3D" id="3.10.690.10">
    <property type="entry name" value="Bifunctional nuclease domain"/>
    <property type="match status" value="1"/>
</dbReference>
<dbReference type="Pfam" id="PF02577">
    <property type="entry name" value="BFN_dom"/>
    <property type="match status" value="1"/>
</dbReference>
<evidence type="ECO:0000259" key="5">
    <source>
        <dbReference type="PROSITE" id="PS51658"/>
    </source>
</evidence>
<keyword evidence="7" id="KW-1185">Reference proteome</keyword>
<feature type="domain" description="BFN" evidence="5">
    <location>
        <begin position="156"/>
        <end position="293"/>
    </location>
</feature>
<evidence type="ECO:0000313" key="6">
    <source>
        <dbReference type="EMBL" id="CAA2627477.1"/>
    </source>
</evidence>
<accession>A0A7I8J979</accession>
<dbReference type="AlphaFoldDB" id="A0A7I8J979"/>
<dbReference type="SUPFAM" id="SSF103256">
    <property type="entry name" value="Hypothetical protein TM0160"/>
    <property type="match status" value="1"/>
</dbReference>
<dbReference type="GO" id="GO:0030891">
    <property type="term" value="C:VCB complex"/>
    <property type="evidence" value="ECO:0007669"/>
    <property type="project" value="TreeGrafter"/>
</dbReference>
<comment type="function">
    <text evidence="3">Bifunctional nuclease with both RNase and DNase activities. Involved in basal defense response. Participates in abscisic acid-derived callose deposition following infection by a necrotrophic pathogen.</text>
</comment>
<proteinExistence type="inferred from homology"/>
<keyword evidence="2" id="KW-0540">Nuclease</keyword>
<dbReference type="GO" id="GO:0004518">
    <property type="term" value="F:nuclease activity"/>
    <property type="evidence" value="ECO:0007669"/>
    <property type="project" value="UniProtKB-UniRule"/>
</dbReference>
<dbReference type="GO" id="GO:0005634">
    <property type="term" value="C:nucleus"/>
    <property type="evidence" value="ECO:0007669"/>
    <property type="project" value="TreeGrafter"/>
</dbReference>
<dbReference type="EMBL" id="CACRZD030000010">
    <property type="protein sequence ID" value="CAA6666737.1"/>
    <property type="molecule type" value="Genomic_DNA"/>
</dbReference>
<evidence type="ECO:0000256" key="4">
    <source>
        <dbReference type="SAM" id="MobiDB-lite"/>
    </source>
</evidence>
<dbReference type="EMBL" id="LR743597">
    <property type="protein sequence ID" value="CAA2627477.1"/>
    <property type="molecule type" value="Genomic_DNA"/>
</dbReference>
<dbReference type="GO" id="GO:0016567">
    <property type="term" value="P:protein ubiquitination"/>
    <property type="evidence" value="ECO:0007669"/>
    <property type="project" value="TreeGrafter"/>
</dbReference>
<name>A0A7I8J979_SPIIN</name>
<dbReference type="InterPro" id="IPR003729">
    <property type="entry name" value="Bi_nuclease_dom"/>
</dbReference>
<dbReference type="PROSITE" id="PS51658">
    <property type="entry name" value="BFN"/>
    <property type="match status" value="1"/>
</dbReference>
<dbReference type="PANTHER" id="PTHR15160:SF1">
    <property type="entry name" value="VON HIPPEL-LINDAU DISEASE TUMOR SUPPRESSOR"/>
    <property type="match status" value="1"/>
</dbReference>
<comment type="similarity">
    <text evidence="1">Belongs to the bifunctional nuclease family.</text>
</comment>
<protein>
    <recommendedName>
        <fullName evidence="5">BFN domain-containing protein</fullName>
    </recommendedName>
</protein>